<proteinExistence type="predicted"/>
<sequence>MFELSTVEPATVVRLVRDIDTQGFAVLDNFISGEQLQHAREFISRQVEEHGPEYFALHGLTAMHGSLFEELGTSPAFRQMLHEVYQTGLKQTLPPDEKAFPVIRFLQGRTGRKESHFFHFDATGLTALVPIVIPTEGQHCGDLITFPNIRPVRRSVMVNVIEKAVLHNTVSQKLTSWLIGRGWLKPVRIKLQPGNVYLFWGYRSLHANDPCDPSMLRATALYHYGNPHRHSWLAKRLLGRNQRHLPAAEPEAPVLPEI</sequence>
<dbReference type="AlphaFoldDB" id="A0A1H1L709"/>
<evidence type="ECO:0000313" key="1">
    <source>
        <dbReference type="EMBL" id="SDR70197.1"/>
    </source>
</evidence>
<dbReference type="Gene3D" id="2.60.120.620">
    <property type="entry name" value="q2cbj1_9rhob like domain"/>
    <property type="match status" value="1"/>
</dbReference>
<gene>
    <name evidence="1" type="ORF">SAMN05216421_0067</name>
</gene>
<dbReference type="EMBL" id="LT629736">
    <property type="protein sequence ID" value="SDR70197.1"/>
    <property type="molecule type" value="Genomic_DNA"/>
</dbReference>
<dbReference type="OrthoDB" id="4732009at2"/>
<name>A0A1H1L709_9GAMM</name>
<dbReference type="Proteomes" id="UP000243207">
    <property type="component" value="Chromosome I"/>
</dbReference>
<reference evidence="2" key="1">
    <citation type="submission" date="2016-10" db="EMBL/GenBank/DDBJ databases">
        <authorList>
            <person name="Varghese N."/>
            <person name="Submissions S."/>
        </authorList>
    </citation>
    <scope>NUCLEOTIDE SEQUENCE [LARGE SCALE GENOMIC DNA]</scope>
    <source>
        <strain evidence="2">NRRL B-51270</strain>
    </source>
</reference>
<accession>A0A1H1L709</accession>
<dbReference type="SUPFAM" id="SSF51197">
    <property type="entry name" value="Clavaminate synthase-like"/>
    <property type="match status" value="1"/>
</dbReference>
<evidence type="ECO:0008006" key="3">
    <source>
        <dbReference type="Google" id="ProtNLM"/>
    </source>
</evidence>
<protein>
    <recommendedName>
        <fullName evidence="3">Phytanoyl-CoA dioxygenase (PhyH)</fullName>
    </recommendedName>
</protein>
<organism evidence="1 2">
    <name type="scientific">Halopseudomonas xinjiangensis</name>
    <dbReference type="NCBI Taxonomy" id="487184"/>
    <lineage>
        <taxon>Bacteria</taxon>
        <taxon>Pseudomonadati</taxon>
        <taxon>Pseudomonadota</taxon>
        <taxon>Gammaproteobacteria</taxon>
        <taxon>Pseudomonadales</taxon>
        <taxon>Pseudomonadaceae</taxon>
        <taxon>Halopseudomonas</taxon>
    </lineage>
</organism>
<dbReference type="RefSeq" id="WP_093397194.1">
    <property type="nucleotide sequence ID" value="NZ_LT629736.1"/>
</dbReference>
<evidence type="ECO:0000313" key="2">
    <source>
        <dbReference type="Proteomes" id="UP000243207"/>
    </source>
</evidence>
<keyword evidence="2" id="KW-1185">Reference proteome</keyword>